<dbReference type="SUPFAM" id="SSF48264">
    <property type="entry name" value="Cytochrome P450"/>
    <property type="match status" value="1"/>
</dbReference>
<evidence type="ECO:0000256" key="8">
    <source>
        <dbReference type="RuleBase" id="RU000461"/>
    </source>
</evidence>
<dbReference type="PANTHER" id="PTHR24291">
    <property type="entry name" value="CYTOCHROME P450 FAMILY 4"/>
    <property type="match status" value="1"/>
</dbReference>
<feature type="binding site" description="axial binding residue" evidence="7">
    <location>
        <position position="396"/>
    </location>
    <ligand>
        <name>heme</name>
        <dbReference type="ChEBI" id="CHEBI:30413"/>
    </ligand>
    <ligandPart>
        <name>Fe</name>
        <dbReference type="ChEBI" id="CHEBI:18248"/>
    </ligandPart>
</feature>
<evidence type="ECO:0000256" key="4">
    <source>
        <dbReference type="ARBA" id="ARBA00023002"/>
    </source>
</evidence>
<dbReference type="PROSITE" id="PS00086">
    <property type="entry name" value="CYTOCHROME_P450"/>
    <property type="match status" value="1"/>
</dbReference>
<proteinExistence type="inferred from homology"/>
<dbReference type="InterPro" id="IPR002401">
    <property type="entry name" value="Cyt_P450_E_grp-I"/>
</dbReference>
<dbReference type="InterPro" id="IPR017972">
    <property type="entry name" value="Cyt_P450_CS"/>
</dbReference>
<dbReference type="GO" id="GO:0005506">
    <property type="term" value="F:iron ion binding"/>
    <property type="evidence" value="ECO:0007669"/>
    <property type="project" value="InterPro"/>
</dbReference>
<evidence type="ECO:0000256" key="5">
    <source>
        <dbReference type="ARBA" id="ARBA00023004"/>
    </source>
</evidence>
<evidence type="ECO:0000313" key="10">
    <source>
        <dbReference type="Proteomes" id="UP000231019"/>
    </source>
</evidence>
<organism evidence="9 10">
    <name type="scientific">bacterium (Candidatus Blackallbacteria) CG17_big_fil_post_rev_8_21_14_2_50_48_46</name>
    <dbReference type="NCBI Taxonomy" id="2014261"/>
    <lineage>
        <taxon>Bacteria</taxon>
        <taxon>Candidatus Blackallbacteria</taxon>
    </lineage>
</organism>
<dbReference type="Pfam" id="PF00067">
    <property type="entry name" value="p450"/>
    <property type="match status" value="1"/>
</dbReference>
<keyword evidence="2 7" id="KW-0349">Heme</keyword>
<dbReference type="InterPro" id="IPR036396">
    <property type="entry name" value="Cyt_P450_sf"/>
</dbReference>
<comment type="caution">
    <text evidence="9">The sequence shown here is derived from an EMBL/GenBank/DDBJ whole genome shotgun (WGS) entry which is preliminary data.</text>
</comment>
<comment type="cofactor">
    <cofactor evidence="7">
        <name>heme</name>
        <dbReference type="ChEBI" id="CHEBI:30413"/>
    </cofactor>
</comment>
<evidence type="ECO:0000256" key="2">
    <source>
        <dbReference type="ARBA" id="ARBA00022617"/>
    </source>
</evidence>
<evidence type="ECO:0000313" key="9">
    <source>
        <dbReference type="EMBL" id="PIW18831.1"/>
    </source>
</evidence>
<dbReference type="GO" id="GO:0020037">
    <property type="term" value="F:heme binding"/>
    <property type="evidence" value="ECO:0007669"/>
    <property type="project" value="InterPro"/>
</dbReference>
<keyword evidence="6 8" id="KW-0503">Monooxygenase</keyword>
<dbReference type="AlphaFoldDB" id="A0A2M7G9Q6"/>
<dbReference type="Proteomes" id="UP000231019">
    <property type="component" value="Unassembled WGS sequence"/>
</dbReference>
<keyword evidence="4 8" id="KW-0560">Oxidoreductase</keyword>
<dbReference type="PANTHER" id="PTHR24291:SF50">
    <property type="entry name" value="BIFUNCTIONAL ALBAFLAVENONE MONOOXYGENASE_TERPENE SYNTHASE"/>
    <property type="match status" value="1"/>
</dbReference>
<dbReference type="GO" id="GO:0004497">
    <property type="term" value="F:monooxygenase activity"/>
    <property type="evidence" value="ECO:0007669"/>
    <property type="project" value="UniProtKB-KW"/>
</dbReference>
<evidence type="ECO:0000256" key="7">
    <source>
        <dbReference type="PIRSR" id="PIRSR602401-1"/>
    </source>
</evidence>
<evidence type="ECO:0000256" key="6">
    <source>
        <dbReference type="ARBA" id="ARBA00023033"/>
    </source>
</evidence>
<dbReference type="CDD" id="cd20620">
    <property type="entry name" value="CYP132-like"/>
    <property type="match status" value="1"/>
</dbReference>
<comment type="similarity">
    <text evidence="1 8">Belongs to the cytochrome P450 family.</text>
</comment>
<dbReference type="PRINTS" id="PR00463">
    <property type="entry name" value="EP450I"/>
</dbReference>
<dbReference type="PRINTS" id="PR00385">
    <property type="entry name" value="P450"/>
</dbReference>
<keyword evidence="3 7" id="KW-0479">Metal-binding</keyword>
<evidence type="ECO:0000256" key="3">
    <source>
        <dbReference type="ARBA" id="ARBA00022723"/>
    </source>
</evidence>
<evidence type="ECO:0000256" key="1">
    <source>
        <dbReference type="ARBA" id="ARBA00010617"/>
    </source>
</evidence>
<accession>A0A2M7G9Q6</accession>
<sequence length="449" mass="51862">MQRRLPPGPPLWESTLNMRRFRENRLEFFSSLYAQYGELCYFQMGPQPICLLNAPELIKQILVRDYRSFKKGRFLEMAKDLLGEGLLTSGGEHHDRQRRIIQPLFHRQKIRNYAETMVKRAVLLREQWQANQEIDMAAEMMRLTLAIVGETLFNADVEGEAAELGKAMYTVLETIKMVGNPWALLVRKYQLNTPGRRRLMAAQAILDQTIAEIISQHRQGKSNQQDLIATLLEARDSEGNGEGMSDKQIRDEALTLFMAGHETTANALAWTWHLLAQHPRVMAGLKQELQHVIGDRLPDVEDLSQLRYTRQILTESMRLYPPAWILGRTALEEYTLNESYYLPQGAVVIMSQYLVHRDPRWYTQPESFLPERWSEAFRHSLPKFAYFPFGGGPRNCIGEAFAWMEGILILATLAQKWEAQAIEAHPVEPEPLVTLRPRYGLKMKLIQSR</sequence>
<dbReference type="InterPro" id="IPR001128">
    <property type="entry name" value="Cyt_P450"/>
</dbReference>
<dbReference type="EMBL" id="PFFQ01000009">
    <property type="protein sequence ID" value="PIW18831.1"/>
    <property type="molecule type" value="Genomic_DNA"/>
</dbReference>
<dbReference type="InterPro" id="IPR050196">
    <property type="entry name" value="Cytochrome_P450_Monoox"/>
</dbReference>
<name>A0A2M7G9Q6_9BACT</name>
<reference evidence="9 10" key="1">
    <citation type="submission" date="2017-09" db="EMBL/GenBank/DDBJ databases">
        <title>Depth-based differentiation of microbial function through sediment-hosted aquifers and enrichment of novel symbionts in the deep terrestrial subsurface.</title>
        <authorList>
            <person name="Probst A.J."/>
            <person name="Ladd B."/>
            <person name="Jarett J.K."/>
            <person name="Geller-Mcgrath D.E."/>
            <person name="Sieber C.M."/>
            <person name="Emerson J.B."/>
            <person name="Anantharaman K."/>
            <person name="Thomas B.C."/>
            <person name="Malmstrom R."/>
            <person name="Stieglmeier M."/>
            <person name="Klingl A."/>
            <person name="Woyke T."/>
            <person name="Ryan C.M."/>
            <person name="Banfield J.F."/>
        </authorList>
    </citation>
    <scope>NUCLEOTIDE SEQUENCE [LARGE SCALE GENOMIC DNA]</scope>
    <source>
        <strain evidence="9">CG17_big_fil_post_rev_8_21_14_2_50_48_46</strain>
    </source>
</reference>
<dbReference type="GO" id="GO:0016705">
    <property type="term" value="F:oxidoreductase activity, acting on paired donors, with incorporation or reduction of molecular oxygen"/>
    <property type="evidence" value="ECO:0007669"/>
    <property type="project" value="InterPro"/>
</dbReference>
<dbReference type="Gene3D" id="1.10.630.10">
    <property type="entry name" value="Cytochrome P450"/>
    <property type="match status" value="1"/>
</dbReference>
<gene>
    <name evidence="9" type="ORF">COW36_03375</name>
</gene>
<keyword evidence="5 7" id="KW-0408">Iron</keyword>
<protein>
    <submittedName>
        <fullName evidence="9">Cytochrome P450</fullName>
    </submittedName>
</protein>